<feature type="compositionally biased region" description="Low complexity" evidence="1">
    <location>
        <begin position="61"/>
        <end position="93"/>
    </location>
</feature>
<evidence type="ECO:0000313" key="5">
    <source>
        <dbReference type="Proteomes" id="UP000005940"/>
    </source>
</evidence>
<evidence type="ECO:0000256" key="2">
    <source>
        <dbReference type="SAM" id="Phobius"/>
    </source>
</evidence>
<dbReference type="Proteomes" id="UP000005940">
    <property type="component" value="Chromosome"/>
</dbReference>
<keyword evidence="2" id="KW-0812">Transmembrane</keyword>
<feature type="region of interest" description="Disordered" evidence="1">
    <location>
        <begin position="40"/>
        <end position="93"/>
    </location>
</feature>
<protein>
    <submittedName>
        <fullName evidence="4">Uncharacterized protein</fullName>
    </submittedName>
</protein>
<keyword evidence="2" id="KW-0472">Membrane</keyword>
<feature type="chain" id="PRO_5028864543" evidence="3">
    <location>
        <begin position="23"/>
        <end position="198"/>
    </location>
</feature>
<feature type="transmembrane region" description="Helical" evidence="2">
    <location>
        <begin position="163"/>
        <end position="184"/>
    </location>
</feature>
<dbReference type="RefSeq" id="WP_130585099.1">
    <property type="nucleotide sequence ID" value="NZ_CP029159.1"/>
</dbReference>
<dbReference type="AlphaFoldDB" id="A0A7G3UJL6"/>
<evidence type="ECO:0000256" key="3">
    <source>
        <dbReference type="SAM" id="SignalP"/>
    </source>
</evidence>
<evidence type="ECO:0000313" key="4">
    <source>
        <dbReference type="EMBL" id="QKM69122.1"/>
    </source>
</evidence>
<proteinExistence type="predicted"/>
<feature type="signal peptide" evidence="3">
    <location>
        <begin position="1"/>
        <end position="22"/>
    </location>
</feature>
<sequence length="198" mass="19234">MKLAGLLALVVLVVPAAPIARADTPGPAAGTEAVRVLPDPGRAVAPGPAGVTDAVSGREGQAGTAPRPAARPVAAPGPAARAETVPAPAAAPGPAAELRPAFYPTRAPAAGTAPGGRPVPVHRAPRAVTPVPRITVAGAVPAVGAPGAPVLAPTGRSRDGERIWLLGGLATALAAAGAIAVVAARGRREPRHDGRTDV</sequence>
<organism evidence="4 5">
    <name type="scientific">Streptomyces tsukubensis (strain DSM 42081 / NBRC 108919 / NRRL 18488 / 9993)</name>
    <dbReference type="NCBI Taxonomy" id="1114943"/>
    <lineage>
        <taxon>Bacteria</taxon>
        <taxon>Bacillati</taxon>
        <taxon>Actinomycetota</taxon>
        <taxon>Actinomycetes</taxon>
        <taxon>Kitasatosporales</taxon>
        <taxon>Streptomycetaceae</taxon>
        <taxon>Streptomyces</taxon>
    </lineage>
</organism>
<keyword evidence="2" id="KW-1133">Transmembrane helix</keyword>
<evidence type="ECO:0000256" key="1">
    <source>
        <dbReference type="SAM" id="MobiDB-lite"/>
    </source>
</evidence>
<name>A0A7G3UJL6_STRT9</name>
<reference evidence="4 5" key="1">
    <citation type="journal article" date="2012" name="J. Bacteriol.">
        <title>Draft genome of Streptomyces tsukubaensis NRRL 18488, the producer of the clinically important immunosuppressant tacrolimus (FK506).</title>
        <authorList>
            <person name="Barreiro C."/>
            <person name="Prieto C."/>
            <person name="Sola-Landa A."/>
            <person name="Solera E."/>
            <person name="Martinez-Castro M."/>
            <person name="Perez-Redondo R."/>
            <person name="Garcia-Estrada C."/>
            <person name="Aparicio J.F."/>
            <person name="Fernandez-Martinez L.T."/>
            <person name="Santos-Aberturas J."/>
            <person name="Salehi-Najafabadi Z."/>
            <person name="Rodriguez-Garcia A."/>
            <person name="Tauch A."/>
            <person name="Martin J.F."/>
        </authorList>
    </citation>
    <scope>NUCLEOTIDE SEQUENCE [LARGE SCALE GENOMIC DNA]</scope>
    <source>
        <strain evidence="5">DSM 42081 / NBRC 108919 / NRRL 18488 / 9993</strain>
    </source>
</reference>
<keyword evidence="5" id="KW-1185">Reference proteome</keyword>
<keyword evidence="3" id="KW-0732">Signal</keyword>
<accession>A0A7G3UJL6</accession>
<dbReference type="EMBL" id="CP029159">
    <property type="protein sequence ID" value="QKM69122.1"/>
    <property type="molecule type" value="Genomic_DNA"/>
</dbReference>
<gene>
    <name evidence="4" type="ORF">STSU_020105</name>
</gene>